<gene>
    <name evidence="1" type="ORF">F4820DRAFT_402592</name>
</gene>
<reference evidence="1 2" key="1">
    <citation type="journal article" date="2022" name="New Phytol.">
        <title>Ecological generalism drives hyperdiversity of secondary metabolite gene clusters in xylarialean endophytes.</title>
        <authorList>
            <person name="Franco M.E.E."/>
            <person name="Wisecaver J.H."/>
            <person name="Arnold A.E."/>
            <person name="Ju Y.M."/>
            <person name="Slot J.C."/>
            <person name="Ahrendt S."/>
            <person name="Moore L.P."/>
            <person name="Eastman K.E."/>
            <person name="Scott K."/>
            <person name="Konkel Z."/>
            <person name="Mondo S.J."/>
            <person name="Kuo A."/>
            <person name="Hayes R.D."/>
            <person name="Haridas S."/>
            <person name="Andreopoulos B."/>
            <person name="Riley R."/>
            <person name="LaButti K."/>
            <person name="Pangilinan J."/>
            <person name="Lipzen A."/>
            <person name="Amirebrahimi M."/>
            <person name="Yan J."/>
            <person name="Adam C."/>
            <person name="Keymanesh K."/>
            <person name="Ng V."/>
            <person name="Louie K."/>
            <person name="Northen T."/>
            <person name="Drula E."/>
            <person name="Henrissat B."/>
            <person name="Hsieh H.M."/>
            <person name="Youens-Clark K."/>
            <person name="Lutzoni F."/>
            <person name="Miadlikowska J."/>
            <person name="Eastwood D.C."/>
            <person name="Hamelin R.C."/>
            <person name="Grigoriev I.V."/>
            <person name="U'Ren J.M."/>
        </authorList>
    </citation>
    <scope>NUCLEOTIDE SEQUENCE [LARGE SCALE GENOMIC DNA]</scope>
    <source>
        <strain evidence="1 2">CBS 119005</strain>
    </source>
</reference>
<sequence length="170" mass="18164">MHSSLFLAPLAFLLQIGAGLPAEEGKRTFEIQKLPTIPLNQTQYWAELQASKDGGLIGKRDDCSSSTPYTQSDMDALISSLQSDGQSDYLPATSSSGWLLGTAKVCTYNNYIFDNTHVSHWEMGWGAGYIKGICCPSENNNPQCSGGSCTGQGDSGLNVIIATRNSALSC</sequence>
<organism evidence="1 2">
    <name type="scientific">Hypoxylon rubiginosum</name>
    <dbReference type="NCBI Taxonomy" id="110542"/>
    <lineage>
        <taxon>Eukaryota</taxon>
        <taxon>Fungi</taxon>
        <taxon>Dikarya</taxon>
        <taxon>Ascomycota</taxon>
        <taxon>Pezizomycotina</taxon>
        <taxon>Sordariomycetes</taxon>
        <taxon>Xylariomycetidae</taxon>
        <taxon>Xylariales</taxon>
        <taxon>Hypoxylaceae</taxon>
        <taxon>Hypoxylon</taxon>
    </lineage>
</organism>
<comment type="caution">
    <text evidence="1">The sequence shown here is derived from an EMBL/GenBank/DDBJ whole genome shotgun (WGS) entry which is preliminary data.</text>
</comment>
<dbReference type="Proteomes" id="UP001497700">
    <property type="component" value="Unassembled WGS sequence"/>
</dbReference>
<name>A0ACB9ZFN0_9PEZI</name>
<keyword evidence="2" id="KW-1185">Reference proteome</keyword>
<proteinExistence type="predicted"/>
<dbReference type="EMBL" id="MU393423">
    <property type="protein sequence ID" value="KAI4870547.1"/>
    <property type="molecule type" value="Genomic_DNA"/>
</dbReference>
<protein>
    <submittedName>
        <fullName evidence="1">Uncharacterized protein</fullName>
    </submittedName>
</protein>
<evidence type="ECO:0000313" key="2">
    <source>
        <dbReference type="Proteomes" id="UP001497700"/>
    </source>
</evidence>
<accession>A0ACB9ZFN0</accession>
<evidence type="ECO:0000313" key="1">
    <source>
        <dbReference type="EMBL" id="KAI4870547.1"/>
    </source>
</evidence>